<dbReference type="Pfam" id="PF00122">
    <property type="entry name" value="E1-E2_ATPase"/>
    <property type="match status" value="1"/>
</dbReference>
<dbReference type="NCBIfam" id="TIGR01517">
    <property type="entry name" value="ATPase-IIB_Ca"/>
    <property type="match status" value="1"/>
</dbReference>
<feature type="transmembrane region" description="Helical" evidence="14">
    <location>
        <begin position="911"/>
        <end position="928"/>
    </location>
</feature>
<keyword evidence="5 14" id="KW-0812">Transmembrane</keyword>
<dbReference type="EC" id="7.2.2.10" evidence="2"/>
<dbReference type="Pfam" id="PF08282">
    <property type="entry name" value="Hydrolase_3"/>
    <property type="match status" value="1"/>
</dbReference>
<sequence>MSEKNSRSAIRYRGLTAAEVENSRRLHGENLLAPPEREPWYKQFLAKFDDPVIRILIIAALISTATGGLVEGAGIVIAVLLATGLSFLNEFRAEKEFDILNKVSDDTPVKVIRDGEFRQIPKRELVVGDILFLENGEEAPADGKVLEAVNLQIDQSKLTGESDPAVKISEADAAAQAPGEETYPPFLVLRGTAAVEGYGYLEITAVGAGTEIGRTAVAASEKSDTETPLNRQLGQLGKLIGLVGFMIAAITFSALVFGGIVSGSLVQSAAQWTVSGLLLVAILVALIQVWLPIVCDGIGLIRGRSPLPAGLQNKGFRSWLVFLLAGIAIAGAGLGIMALAGTLPEAVREWIAPEALPKFVTFFMIAVTLIVVAVPEGLAMSVTLSLAYSMRKMTAANNLVRKMHACETIGAATVICTDKTGTLTMNRMHVQEAAFPRLARPEALAFLAVNIAGNSTANLSRVDPADPQPIGNPTEGALLLWLDSQGIDYESARASFAIDYQWTFTTERKFMATRGSTPDGVRLLLAKGAPEILLNLCANYETAEGTAPLTDAVKREQLAALKEWQSRGMRTLGFAFRENPGGSDELAEEAKELTWLGFTAIADPVRPDVPEAIGSCYRAGIQVKMVTGDNPETAKEIGRQIRLWSDGEPEPGAIMTGAEFDSLTDEQAVEAAPKLKIMARARPNDKLKLVRALKASGQVVAVTGDGTNDAPALNYADVGIAMGKTGTSVAKEAADIILLDDSFGSIVNAVMWGRSLYRNIQRFILFQLTVNVVALTIAMVGPFIGVDLPLTVIQMLWVNLIMDTFAALALATEPPDPKVMNRPPRKNSAFIVTPAMWRGIFGGAAVFLAALIGLLLHIKHLGLEENSTAGNHWLTVFFCVFVMLQFWNLFNAKCFGTGESVFRHLADNRSFTLITAGILIGQIVMVQFGGRVFRTTPLGIVEWVTIIAATSLIVWGGELFRLLRRRQR</sequence>
<dbReference type="InterPro" id="IPR008250">
    <property type="entry name" value="ATPase_P-typ_transduc_dom_A_sf"/>
</dbReference>
<keyword evidence="10" id="KW-0460">Magnesium</keyword>
<dbReference type="InterPro" id="IPR023298">
    <property type="entry name" value="ATPase_P-typ_TM_dom_sf"/>
</dbReference>
<dbReference type="SUPFAM" id="SSF81653">
    <property type="entry name" value="Calcium ATPase, transduction domain A"/>
    <property type="match status" value="1"/>
</dbReference>
<dbReference type="PROSITE" id="PS00154">
    <property type="entry name" value="ATPASE_E1_E2"/>
    <property type="match status" value="1"/>
</dbReference>
<evidence type="ECO:0000256" key="8">
    <source>
        <dbReference type="ARBA" id="ARBA00022837"/>
    </source>
</evidence>
<dbReference type="PRINTS" id="PR00120">
    <property type="entry name" value="HATPASE"/>
</dbReference>
<keyword evidence="4" id="KW-0109">Calcium transport</keyword>
<feature type="transmembrane region" description="Helical" evidence="14">
    <location>
        <begin position="940"/>
        <end position="963"/>
    </location>
</feature>
<feature type="transmembrane region" description="Helical" evidence="14">
    <location>
        <begin position="239"/>
        <end position="260"/>
    </location>
</feature>
<evidence type="ECO:0000256" key="12">
    <source>
        <dbReference type="ARBA" id="ARBA00023065"/>
    </source>
</evidence>
<dbReference type="Proteomes" id="UP000435649">
    <property type="component" value="Unassembled WGS sequence"/>
</dbReference>
<protein>
    <recommendedName>
        <fullName evidence="2">P-type Ca(2+) transporter</fullName>
        <ecNumber evidence="2">7.2.2.10</ecNumber>
    </recommendedName>
</protein>
<comment type="caution">
    <text evidence="16">The sequence shown here is derived from an EMBL/GenBank/DDBJ whole genome shotgun (WGS) entry which is preliminary data.</text>
</comment>
<keyword evidence="8" id="KW-0106">Calcium</keyword>
<dbReference type="GO" id="GO:0046872">
    <property type="term" value="F:metal ion binding"/>
    <property type="evidence" value="ECO:0007669"/>
    <property type="project" value="UniProtKB-KW"/>
</dbReference>
<dbReference type="SUPFAM" id="SSF56784">
    <property type="entry name" value="HAD-like"/>
    <property type="match status" value="1"/>
</dbReference>
<dbReference type="InterPro" id="IPR004014">
    <property type="entry name" value="ATPase_P-typ_cation-transptr_N"/>
</dbReference>
<evidence type="ECO:0000256" key="2">
    <source>
        <dbReference type="ARBA" id="ARBA00012790"/>
    </source>
</evidence>
<dbReference type="GO" id="GO:0005524">
    <property type="term" value="F:ATP binding"/>
    <property type="evidence" value="ECO:0007669"/>
    <property type="project" value="UniProtKB-KW"/>
</dbReference>
<keyword evidence="11 14" id="KW-1133">Transmembrane helix</keyword>
<feature type="transmembrane region" description="Helical" evidence="14">
    <location>
        <begin position="796"/>
        <end position="814"/>
    </location>
</feature>
<proteinExistence type="predicted"/>
<dbReference type="Pfam" id="PF00689">
    <property type="entry name" value="Cation_ATPase_C"/>
    <property type="match status" value="1"/>
</dbReference>
<dbReference type="GO" id="GO:0012505">
    <property type="term" value="C:endomembrane system"/>
    <property type="evidence" value="ECO:0007669"/>
    <property type="project" value="UniProtKB-SubCell"/>
</dbReference>
<dbReference type="SMART" id="SM00831">
    <property type="entry name" value="Cation_ATPase_N"/>
    <property type="match status" value="1"/>
</dbReference>
<feature type="transmembrane region" description="Helical" evidence="14">
    <location>
        <begin position="55"/>
        <end position="88"/>
    </location>
</feature>
<feature type="transmembrane region" description="Helical" evidence="14">
    <location>
        <begin position="870"/>
        <end position="890"/>
    </location>
</feature>
<feature type="transmembrane region" description="Helical" evidence="14">
    <location>
        <begin position="272"/>
        <end position="298"/>
    </location>
</feature>
<dbReference type="SFLD" id="SFLDG00002">
    <property type="entry name" value="C1.7:_P-type_atpase_like"/>
    <property type="match status" value="1"/>
</dbReference>
<dbReference type="SFLD" id="SFLDF00027">
    <property type="entry name" value="p-type_atpase"/>
    <property type="match status" value="1"/>
</dbReference>
<evidence type="ECO:0000256" key="13">
    <source>
        <dbReference type="ARBA" id="ARBA00023136"/>
    </source>
</evidence>
<dbReference type="SUPFAM" id="SSF81660">
    <property type="entry name" value="Metal cation-transporting ATPase, ATP-binding domain N"/>
    <property type="match status" value="1"/>
</dbReference>
<feature type="domain" description="Cation-transporting P-type ATPase N-terminal" evidence="15">
    <location>
        <begin position="3"/>
        <end position="68"/>
    </location>
</feature>
<feature type="transmembrane region" description="Helical" evidence="14">
    <location>
        <begin position="835"/>
        <end position="858"/>
    </location>
</feature>
<evidence type="ECO:0000313" key="17">
    <source>
        <dbReference type="Proteomes" id="UP000435649"/>
    </source>
</evidence>
<dbReference type="AlphaFoldDB" id="A0A844G939"/>
<dbReference type="InterPro" id="IPR036412">
    <property type="entry name" value="HAD-like_sf"/>
</dbReference>
<keyword evidence="13 14" id="KW-0472">Membrane</keyword>
<feature type="transmembrane region" description="Helical" evidence="14">
    <location>
        <begin position="360"/>
        <end position="388"/>
    </location>
</feature>
<dbReference type="InterPro" id="IPR006408">
    <property type="entry name" value="P-type_ATPase_IIB"/>
</dbReference>
<dbReference type="FunFam" id="3.40.50.1000:FF:000193">
    <property type="entry name" value="Plasma membrane calcium-transporting ATPase 2"/>
    <property type="match status" value="1"/>
</dbReference>
<organism evidence="16 17">
    <name type="scientific">Victivallis lenta</name>
    <dbReference type="NCBI Taxonomy" id="2606640"/>
    <lineage>
        <taxon>Bacteria</taxon>
        <taxon>Pseudomonadati</taxon>
        <taxon>Lentisphaerota</taxon>
        <taxon>Lentisphaeria</taxon>
        <taxon>Victivallales</taxon>
        <taxon>Victivallaceae</taxon>
        <taxon>Victivallis</taxon>
    </lineage>
</organism>
<dbReference type="InterPro" id="IPR023299">
    <property type="entry name" value="ATPase_P-typ_cyto_dom_N"/>
</dbReference>
<keyword evidence="9" id="KW-0067">ATP-binding</keyword>
<dbReference type="Gene3D" id="1.20.1110.10">
    <property type="entry name" value="Calcium-transporting ATPase, transmembrane domain"/>
    <property type="match status" value="3"/>
</dbReference>
<feature type="transmembrane region" description="Helical" evidence="14">
    <location>
        <begin position="763"/>
        <end position="784"/>
    </location>
</feature>
<evidence type="ECO:0000256" key="7">
    <source>
        <dbReference type="ARBA" id="ARBA00022741"/>
    </source>
</evidence>
<dbReference type="GO" id="GO:0016887">
    <property type="term" value="F:ATP hydrolysis activity"/>
    <property type="evidence" value="ECO:0007669"/>
    <property type="project" value="InterPro"/>
</dbReference>
<dbReference type="InterPro" id="IPR018303">
    <property type="entry name" value="ATPase_P-typ_P_site"/>
</dbReference>
<keyword evidence="12" id="KW-0406">Ion transport</keyword>
<evidence type="ECO:0000256" key="5">
    <source>
        <dbReference type="ARBA" id="ARBA00022692"/>
    </source>
</evidence>
<dbReference type="SFLD" id="SFLDS00003">
    <property type="entry name" value="Haloacid_Dehalogenase"/>
    <property type="match status" value="1"/>
</dbReference>
<evidence type="ECO:0000256" key="1">
    <source>
        <dbReference type="ARBA" id="ARBA00004127"/>
    </source>
</evidence>
<keyword evidence="6" id="KW-0479">Metal-binding</keyword>
<keyword evidence="3" id="KW-0813">Transport</keyword>
<dbReference type="SUPFAM" id="SSF81665">
    <property type="entry name" value="Calcium ATPase, transmembrane domain M"/>
    <property type="match status" value="2"/>
</dbReference>
<dbReference type="Pfam" id="PF13246">
    <property type="entry name" value="Cation_ATPase"/>
    <property type="match status" value="1"/>
</dbReference>
<dbReference type="EMBL" id="VUNS01000023">
    <property type="protein sequence ID" value="MST98779.1"/>
    <property type="molecule type" value="Genomic_DNA"/>
</dbReference>
<name>A0A844G939_9BACT</name>
<dbReference type="GO" id="GO:0005388">
    <property type="term" value="F:P-type calcium transporter activity"/>
    <property type="evidence" value="ECO:0007669"/>
    <property type="project" value="UniProtKB-EC"/>
</dbReference>
<evidence type="ECO:0000259" key="15">
    <source>
        <dbReference type="SMART" id="SM00831"/>
    </source>
</evidence>
<keyword evidence="7" id="KW-0547">Nucleotide-binding</keyword>
<evidence type="ECO:0000313" key="16">
    <source>
        <dbReference type="EMBL" id="MST98779.1"/>
    </source>
</evidence>
<evidence type="ECO:0000256" key="14">
    <source>
        <dbReference type="SAM" id="Phobius"/>
    </source>
</evidence>
<reference evidence="16 17" key="1">
    <citation type="submission" date="2019-08" db="EMBL/GenBank/DDBJ databases">
        <title>In-depth cultivation of the pig gut microbiome towards novel bacterial diversity and tailored functional studies.</title>
        <authorList>
            <person name="Wylensek D."/>
            <person name="Hitch T.C.A."/>
            <person name="Clavel T."/>
        </authorList>
    </citation>
    <scope>NUCLEOTIDE SEQUENCE [LARGE SCALE GENOMIC DNA]</scope>
    <source>
        <strain evidence="16 17">BBE-744-WT-12</strain>
    </source>
</reference>
<evidence type="ECO:0000256" key="4">
    <source>
        <dbReference type="ARBA" id="ARBA00022568"/>
    </source>
</evidence>
<dbReference type="Gene3D" id="2.70.150.10">
    <property type="entry name" value="Calcium-transporting ATPase, cytoplasmic transduction domain A"/>
    <property type="match status" value="1"/>
</dbReference>
<evidence type="ECO:0000256" key="6">
    <source>
        <dbReference type="ARBA" id="ARBA00022723"/>
    </source>
</evidence>
<keyword evidence="17" id="KW-1185">Reference proteome</keyword>
<feature type="transmembrane region" description="Helical" evidence="14">
    <location>
        <begin position="319"/>
        <end position="340"/>
    </location>
</feature>
<evidence type="ECO:0000256" key="10">
    <source>
        <dbReference type="ARBA" id="ARBA00022842"/>
    </source>
</evidence>
<comment type="subcellular location">
    <subcellularLocation>
        <location evidence="1">Endomembrane system</location>
        <topology evidence="1">Multi-pass membrane protein</topology>
    </subcellularLocation>
</comment>
<dbReference type="InterPro" id="IPR006068">
    <property type="entry name" value="ATPase_P-typ_cation-transptr_C"/>
</dbReference>
<dbReference type="Gene3D" id="3.40.1110.10">
    <property type="entry name" value="Calcium-transporting ATPase, cytoplasmic domain N"/>
    <property type="match status" value="1"/>
</dbReference>
<dbReference type="PANTHER" id="PTHR24093">
    <property type="entry name" value="CATION TRANSPORTING ATPASE"/>
    <property type="match status" value="1"/>
</dbReference>
<dbReference type="PANTHER" id="PTHR24093:SF369">
    <property type="entry name" value="CALCIUM-TRANSPORTING ATPASE"/>
    <property type="match status" value="1"/>
</dbReference>
<accession>A0A844G939</accession>
<dbReference type="GO" id="GO:0005886">
    <property type="term" value="C:plasma membrane"/>
    <property type="evidence" value="ECO:0007669"/>
    <property type="project" value="TreeGrafter"/>
</dbReference>
<dbReference type="RefSeq" id="WP_154419770.1">
    <property type="nucleotide sequence ID" value="NZ_VUNS01000023.1"/>
</dbReference>
<evidence type="ECO:0000256" key="11">
    <source>
        <dbReference type="ARBA" id="ARBA00022989"/>
    </source>
</evidence>
<dbReference type="Pfam" id="PF00690">
    <property type="entry name" value="Cation_ATPase_N"/>
    <property type="match status" value="1"/>
</dbReference>
<dbReference type="InterPro" id="IPR001757">
    <property type="entry name" value="P_typ_ATPase"/>
</dbReference>
<dbReference type="InterPro" id="IPR044492">
    <property type="entry name" value="P_typ_ATPase_HD_dom"/>
</dbReference>
<dbReference type="NCBIfam" id="TIGR01494">
    <property type="entry name" value="ATPase_P-type"/>
    <property type="match status" value="2"/>
</dbReference>
<evidence type="ECO:0000256" key="3">
    <source>
        <dbReference type="ARBA" id="ARBA00022448"/>
    </source>
</evidence>
<gene>
    <name evidence="16" type="ORF">FYJ85_17210</name>
</gene>
<evidence type="ECO:0000256" key="9">
    <source>
        <dbReference type="ARBA" id="ARBA00022840"/>
    </source>
</evidence>
<dbReference type="PRINTS" id="PR00119">
    <property type="entry name" value="CATATPASE"/>
</dbReference>
<dbReference type="InterPro" id="IPR059000">
    <property type="entry name" value="ATPase_P-type_domA"/>
</dbReference>